<evidence type="ECO:0000313" key="1">
    <source>
        <dbReference type="EMBL" id="CAJ1049526.1"/>
    </source>
</evidence>
<dbReference type="Proteomes" id="UP001178508">
    <property type="component" value="Chromosome 1"/>
</dbReference>
<organism evidence="1 2">
    <name type="scientific">Xyrichtys novacula</name>
    <name type="common">Pearly razorfish</name>
    <name type="synonym">Hemipteronotus novacula</name>
    <dbReference type="NCBI Taxonomy" id="13765"/>
    <lineage>
        <taxon>Eukaryota</taxon>
        <taxon>Metazoa</taxon>
        <taxon>Chordata</taxon>
        <taxon>Craniata</taxon>
        <taxon>Vertebrata</taxon>
        <taxon>Euteleostomi</taxon>
        <taxon>Actinopterygii</taxon>
        <taxon>Neopterygii</taxon>
        <taxon>Teleostei</taxon>
        <taxon>Neoteleostei</taxon>
        <taxon>Acanthomorphata</taxon>
        <taxon>Eupercaria</taxon>
        <taxon>Labriformes</taxon>
        <taxon>Labridae</taxon>
        <taxon>Xyrichtys</taxon>
    </lineage>
</organism>
<sequence>MVGFPRSPLEITFQGNLSHSYFVRLMSGALRTLDQEKQANLSSTHLTEEDKEFLLKKTERILTELSSSSTSCCIIREYSNLFWTKETAAESELKATQHMLQKASKPQK</sequence>
<dbReference type="AlphaFoldDB" id="A0AAV1ELB2"/>
<dbReference type="EMBL" id="OY660864">
    <property type="protein sequence ID" value="CAJ1049526.1"/>
    <property type="molecule type" value="Genomic_DNA"/>
</dbReference>
<protein>
    <submittedName>
        <fullName evidence="1">Uncharacterized protein</fullName>
    </submittedName>
</protein>
<gene>
    <name evidence="1" type="ORF">XNOV1_A030424</name>
</gene>
<reference evidence="1" key="1">
    <citation type="submission" date="2023-08" db="EMBL/GenBank/DDBJ databases">
        <authorList>
            <person name="Alioto T."/>
            <person name="Alioto T."/>
            <person name="Gomez Garrido J."/>
        </authorList>
    </citation>
    <scope>NUCLEOTIDE SEQUENCE</scope>
</reference>
<keyword evidence="2" id="KW-1185">Reference proteome</keyword>
<proteinExistence type="predicted"/>
<accession>A0AAV1ELB2</accession>
<name>A0AAV1ELB2_XYRNO</name>
<evidence type="ECO:0000313" key="2">
    <source>
        <dbReference type="Proteomes" id="UP001178508"/>
    </source>
</evidence>